<keyword evidence="5" id="KW-1185">Reference proteome</keyword>
<accession>A0A8R1TK56</accession>
<keyword evidence="2" id="KW-1133">Transmembrane helix</keyword>
<keyword evidence="1" id="KW-0732">Signal</keyword>
<name>A0A8R1TK56_ONCVO</name>
<keyword evidence="2" id="KW-0812">Transmembrane</keyword>
<sequence length="197" mass="22649">MRLEVVKSQSTIIHISNTYIPIRIPFQILLFFCMISIALAIDLDDYEVADDNVINLPVSRFPDPDCKYHIRFYNRNGSQLKGKVRIGEPVYHQWICSFEQHQNDHFCILVNNCTIANPRSDSSPIPIIDEFGCSLFPLILPHVEYNGDLEGGLQTNVFLLDIDQTSIMFNCNIKLLLKLDGICQRSLCPSVRHLRRL</sequence>
<dbReference type="OMA" id="HGICQRP"/>
<feature type="domain" description="ZP" evidence="3">
    <location>
        <begin position="1"/>
        <end position="190"/>
    </location>
</feature>
<dbReference type="InterPro" id="IPR001507">
    <property type="entry name" value="ZP_dom"/>
</dbReference>
<evidence type="ECO:0000256" key="1">
    <source>
        <dbReference type="ARBA" id="ARBA00022729"/>
    </source>
</evidence>
<dbReference type="Proteomes" id="UP000024404">
    <property type="component" value="Unassembled WGS sequence"/>
</dbReference>
<dbReference type="InterPro" id="IPR051962">
    <property type="entry name" value="Cuticlin"/>
</dbReference>
<dbReference type="EnsemblMetazoa" id="OVOC10929.1">
    <property type="protein sequence ID" value="OVOC10929.1"/>
    <property type="gene ID" value="WBGene00247738"/>
</dbReference>
<evidence type="ECO:0000313" key="5">
    <source>
        <dbReference type="Proteomes" id="UP000024404"/>
    </source>
</evidence>
<proteinExistence type="predicted"/>
<dbReference type="PANTHER" id="PTHR22907">
    <property type="entry name" value="GH04558P"/>
    <property type="match status" value="1"/>
</dbReference>
<evidence type="ECO:0000313" key="4">
    <source>
        <dbReference type="EnsemblMetazoa" id="OVOC10929.1"/>
    </source>
</evidence>
<dbReference type="PROSITE" id="PS51034">
    <property type="entry name" value="ZP_2"/>
    <property type="match status" value="1"/>
</dbReference>
<dbReference type="InterPro" id="IPR057475">
    <property type="entry name" value="CUT_C"/>
</dbReference>
<keyword evidence="2" id="KW-0472">Membrane</keyword>
<reference evidence="5" key="1">
    <citation type="submission" date="2013-10" db="EMBL/GenBank/DDBJ databases">
        <title>Genome sequencing of Onchocerca volvulus.</title>
        <authorList>
            <person name="Cotton J."/>
            <person name="Tsai J."/>
            <person name="Stanley E."/>
            <person name="Tracey A."/>
            <person name="Holroyd N."/>
            <person name="Lustigman S."/>
            <person name="Berriman M."/>
        </authorList>
    </citation>
    <scope>NUCLEOTIDE SEQUENCE</scope>
</reference>
<feature type="transmembrane region" description="Helical" evidence="2">
    <location>
        <begin position="20"/>
        <end position="41"/>
    </location>
</feature>
<protein>
    <submittedName>
        <fullName evidence="4">ZP domain-containing protein</fullName>
    </submittedName>
</protein>
<dbReference type="AlphaFoldDB" id="A0A8R1TK56"/>
<dbReference type="PANTHER" id="PTHR22907:SF34">
    <property type="entry name" value="ZP DOMAIN-CONTAINING PROTEIN"/>
    <property type="match status" value="1"/>
</dbReference>
<organism evidence="4 5">
    <name type="scientific">Onchocerca volvulus</name>
    <dbReference type="NCBI Taxonomy" id="6282"/>
    <lineage>
        <taxon>Eukaryota</taxon>
        <taxon>Metazoa</taxon>
        <taxon>Ecdysozoa</taxon>
        <taxon>Nematoda</taxon>
        <taxon>Chromadorea</taxon>
        <taxon>Rhabditida</taxon>
        <taxon>Spirurina</taxon>
        <taxon>Spiruromorpha</taxon>
        <taxon>Filarioidea</taxon>
        <taxon>Onchocercidae</taxon>
        <taxon>Onchocerca</taxon>
    </lineage>
</organism>
<evidence type="ECO:0000256" key="2">
    <source>
        <dbReference type="SAM" id="Phobius"/>
    </source>
</evidence>
<reference evidence="4" key="2">
    <citation type="submission" date="2022-06" db="UniProtKB">
        <authorList>
            <consortium name="EnsemblMetazoa"/>
        </authorList>
    </citation>
    <scope>IDENTIFICATION</scope>
</reference>
<dbReference type="Pfam" id="PF25301">
    <property type="entry name" value="CUT_C"/>
    <property type="match status" value="1"/>
</dbReference>
<evidence type="ECO:0000259" key="3">
    <source>
        <dbReference type="PROSITE" id="PS51034"/>
    </source>
</evidence>
<dbReference type="EMBL" id="CMVM020000346">
    <property type="status" value="NOT_ANNOTATED_CDS"/>
    <property type="molecule type" value="Genomic_DNA"/>
</dbReference>